<name>A0A8X7VJ19_BRACI</name>
<protein>
    <submittedName>
        <fullName evidence="2">Uncharacterized protein</fullName>
    </submittedName>
</protein>
<dbReference type="Proteomes" id="UP000886595">
    <property type="component" value="Unassembled WGS sequence"/>
</dbReference>
<comment type="caution">
    <text evidence="2">The sequence shown here is derived from an EMBL/GenBank/DDBJ whole genome shotgun (WGS) entry which is preliminary data.</text>
</comment>
<reference evidence="2 3" key="1">
    <citation type="submission" date="2020-02" db="EMBL/GenBank/DDBJ databases">
        <authorList>
            <person name="Ma Q."/>
            <person name="Huang Y."/>
            <person name="Song X."/>
            <person name="Pei D."/>
        </authorList>
    </citation>
    <scope>NUCLEOTIDE SEQUENCE [LARGE SCALE GENOMIC DNA]</scope>
    <source>
        <strain evidence="2">Sxm20200214</strain>
        <tissue evidence="2">Leaf</tissue>
    </source>
</reference>
<evidence type="ECO:0000313" key="2">
    <source>
        <dbReference type="EMBL" id="KAG2312191.1"/>
    </source>
</evidence>
<feature type="region of interest" description="Disordered" evidence="1">
    <location>
        <begin position="21"/>
        <end position="40"/>
    </location>
</feature>
<gene>
    <name evidence="2" type="ORF">Bca52824_023748</name>
</gene>
<dbReference type="EMBL" id="JAAMPC010000005">
    <property type="protein sequence ID" value="KAG2312191.1"/>
    <property type="molecule type" value="Genomic_DNA"/>
</dbReference>
<proteinExistence type="predicted"/>
<evidence type="ECO:0000256" key="1">
    <source>
        <dbReference type="SAM" id="MobiDB-lite"/>
    </source>
</evidence>
<dbReference type="AlphaFoldDB" id="A0A8X7VJ19"/>
<keyword evidence="3" id="KW-1185">Reference proteome</keyword>
<evidence type="ECO:0000313" key="3">
    <source>
        <dbReference type="Proteomes" id="UP000886595"/>
    </source>
</evidence>
<accession>A0A8X7VJ19</accession>
<organism evidence="2 3">
    <name type="scientific">Brassica carinata</name>
    <name type="common">Ethiopian mustard</name>
    <name type="synonym">Abyssinian cabbage</name>
    <dbReference type="NCBI Taxonomy" id="52824"/>
    <lineage>
        <taxon>Eukaryota</taxon>
        <taxon>Viridiplantae</taxon>
        <taxon>Streptophyta</taxon>
        <taxon>Embryophyta</taxon>
        <taxon>Tracheophyta</taxon>
        <taxon>Spermatophyta</taxon>
        <taxon>Magnoliopsida</taxon>
        <taxon>eudicotyledons</taxon>
        <taxon>Gunneridae</taxon>
        <taxon>Pentapetalae</taxon>
        <taxon>rosids</taxon>
        <taxon>malvids</taxon>
        <taxon>Brassicales</taxon>
        <taxon>Brassicaceae</taxon>
        <taxon>Brassiceae</taxon>
        <taxon>Brassica</taxon>
    </lineage>
</organism>
<feature type="compositionally biased region" description="Polar residues" evidence="1">
    <location>
        <begin position="21"/>
        <end position="32"/>
    </location>
</feature>
<sequence>MATPSPFLNPCSWSSFSCGDESQQANRLTDPTDNGDGLKRETTNVSLDEKCAMTMAFRCYEDLLNFWRGL</sequence>